<reference evidence="10" key="1">
    <citation type="submission" date="2023-03" db="EMBL/GenBank/DDBJ databases">
        <title>Massive genome expansion in bonnet fungi (Mycena s.s.) driven by repeated elements and novel gene families across ecological guilds.</title>
        <authorList>
            <consortium name="Lawrence Berkeley National Laboratory"/>
            <person name="Harder C.B."/>
            <person name="Miyauchi S."/>
            <person name="Viragh M."/>
            <person name="Kuo A."/>
            <person name="Thoen E."/>
            <person name="Andreopoulos B."/>
            <person name="Lu D."/>
            <person name="Skrede I."/>
            <person name="Drula E."/>
            <person name="Henrissat B."/>
            <person name="Morin E."/>
            <person name="Kohler A."/>
            <person name="Barry K."/>
            <person name="LaButti K."/>
            <person name="Morin E."/>
            <person name="Salamov A."/>
            <person name="Lipzen A."/>
            <person name="Mereny Z."/>
            <person name="Hegedus B."/>
            <person name="Baldrian P."/>
            <person name="Stursova M."/>
            <person name="Weitz H."/>
            <person name="Taylor A."/>
            <person name="Grigoriev I.V."/>
            <person name="Nagy L.G."/>
            <person name="Martin F."/>
            <person name="Kauserud H."/>
        </authorList>
    </citation>
    <scope>NUCLEOTIDE SEQUENCE</scope>
    <source>
        <strain evidence="10">9284</strain>
    </source>
</reference>
<organism evidence="10 11">
    <name type="scientific">Roridomyces roridus</name>
    <dbReference type="NCBI Taxonomy" id="1738132"/>
    <lineage>
        <taxon>Eukaryota</taxon>
        <taxon>Fungi</taxon>
        <taxon>Dikarya</taxon>
        <taxon>Basidiomycota</taxon>
        <taxon>Agaricomycotina</taxon>
        <taxon>Agaricomycetes</taxon>
        <taxon>Agaricomycetidae</taxon>
        <taxon>Agaricales</taxon>
        <taxon>Marasmiineae</taxon>
        <taxon>Mycenaceae</taxon>
        <taxon>Roridomyces</taxon>
    </lineage>
</organism>
<dbReference type="Pfam" id="PF00856">
    <property type="entry name" value="SET"/>
    <property type="match status" value="1"/>
</dbReference>
<comment type="subcellular location">
    <subcellularLocation>
        <location evidence="1">Mitochondrion outer membrane</location>
        <topology evidence="1">Single-pass membrane protein</topology>
    </subcellularLocation>
</comment>
<dbReference type="GO" id="GO:0005742">
    <property type="term" value="C:mitochondrial outer membrane translocase complex"/>
    <property type="evidence" value="ECO:0007669"/>
    <property type="project" value="InterPro"/>
</dbReference>
<dbReference type="EMBL" id="JARKIF010000005">
    <property type="protein sequence ID" value="KAJ7639358.1"/>
    <property type="molecule type" value="Genomic_DNA"/>
</dbReference>
<keyword evidence="4" id="KW-1000">Mitochondrion outer membrane</keyword>
<feature type="domain" description="SET" evidence="9">
    <location>
        <begin position="173"/>
        <end position="493"/>
    </location>
</feature>
<dbReference type="PANTHER" id="PTHR12197:SF251">
    <property type="entry name" value="EG:BACR7C10.4 PROTEIN"/>
    <property type="match status" value="1"/>
</dbReference>
<evidence type="ECO:0000256" key="1">
    <source>
        <dbReference type="ARBA" id="ARBA00004572"/>
    </source>
</evidence>
<gene>
    <name evidence="10" type="ORF">FB45DRAFT_1024089</name>
</gene>
<dbReference type="InterPro" id="IPR050869">
    <property type="entry name" value="H3K4_H4K5_MeTrfase"/>
</dbReference>
<dbReference type="Gene3D" id="2.170.270.10">
    <property type="entry name" value="SET domain"/>
    <property type="match status" value="1"/>
</dbReference>
<dbReference type="InterPro" id="IPR046341">
    <property type="entry name" value="SET_dom_sf"/>
</dbReference>
<keyword evidence="11" id="KW-1185">Reference proteome</keyword>
<dbReference type="GO" id="GO:0005634">
    <property type="term" value="C:nucleus"/>
    <property type="evidence" value="ECO:0007669"/>
    <property type="project" value="TreeGrafter"/>
</dbReference>
<dbReference type="InterPro" id="IPR023392">
    <property type="entry name" value="Tom20_dom_sf"/>
</dbReference>
<keyword evidence="6" id="KW-0496">Mitochondrion</keyword>
<keyword evidence="7" id="KW-0472">Membrane</keyword>
<dbReference type="PROSITE" id="PS50280">
    <property type="entry name" value="SET"/>
    <property type="match status" value="1"/>
</dbReference>
<dbReference type="Gene3D" id="6.10.140.2220">
    <property type="match status" value="1"/>
</dbReference>
<feature type="region of interest" description="Disordered" evidence="8">
    <location>
        <begin position="418"/>
        <end position="438"/>
    </location>
</feature>
<dbReference type="InterPro" id="IPR002056">
    <property type="entry name" value="MAS20"/>
</dbReference>
<dbReference type="CDD" id="cd20071">
    <property type="entry name" value="SET_SMYD"/>
    <property type="match status" value="1"/>
</dbReference>
<evidence type="ECO:0000256" key="4">
    <source>
        <dbReference type="ARBA" id="ARBA00022787"/>
    </source>
</evidence>
<dbReference type="AlphaFoldDB" id="A0AAD7C5Q1"/>
<evidence type="ECO:0000313" key="10">
    <source>
        <dbReference type="EMBL" id="KAJ7639358.1"/>
    </source>
</evidence>
<dbReference type="Proteomes" id="UP001221142">
    <property type="component" value="Unassembled WGS sequence"/>
</dbReference>
<accession>A0AAD7C5Q1</accession>
<proteinExistence type="inferred from homology"/>
<dbReference type="PRINTS" id="PR00351">
    <property type="entry name" value="OM20RECEPTOR"/>
</dbReference>
<dbReference type="Gene3D" id="1.20.960.10">
    <property type="entry name" value="Mitochondrial outer membrane translocase complex, subunit Tom20 domain"/>
    <property type="match status" value="1"/>
</dbReference>
<comment type="similarity">
    <text evidence="2">Belongs to the Tom20 family.</text>
</comment>
<name>A0AAD7C5Q1_9AGAR</name>
<evidence type="ECO:0000256" key="8">
    <source>
        <dbReference type="SAM" id="MobiDB-lite"/>
    </source>
</evidence>
<evidence type="ECO:0000256" key="5">
    <source>
        <dbReference type="ARBA" id="ARBA00022989"/>
    </source>
</evidence>
<dbReference type="GO" id="GO:0006605">
    <property type="term" value="P:protein targeting"/>
    <property type="evidence" value="ECO:0007669"/>
    <property type="project" value="InterPro"/>
</dbReference>
<protein>
    <recommendedName>
        <fullName evidence="9">SET domain-containing protein</fullName>
    </recommendedName>
</protein>
<evidence type="ECO:0000259" key="9">
    <source>
        <dbReference type="PROSITE" id="PS50280"/>
    </source>
</evidence>
<keyword evidence="5" id="KW-1133">Transmembrane helix</keyword>
<evidence type="ECO:0000256" key="2">
    <source>
        <dbReference type="ARBA" id="ARBA00005792"/>
    </source>
</evidence>
<evidence type="ECO:0000256" key="3">
    <source>
        <dbReference type="ARBA" id="ARBA00022692"/>
    </source>
</evidence>
<evidence type="ECO:0000256" key="6">
    <source>
        <dbReference type="ARBA" id="ARBA00023128"/>
    </source>
</evidence>
<dbReference type="PANTHER" id="PTHR12197">
    <property type="entry name" value="HISTONE-LYSINE N-METHYLTRANSFERASE SMYD"/>
    <property type="match status" value="1"/>
</dbReference>
<dbReference type="SUPFAM" id="SSF47157">
    <property type="entry name" value="Mitochondrial import receptor subunit Tom20"/>
    <property type="match status" value="1"/>
</dbReference>
<dbReference type="SUPFAM" id="SSF82199">
    <property type="entry name" value="SET domain"/>
    <property type="match status" value="1"/>
</dbReference>
<keyword evidence="3" id="KW-0812">Transmembrane</keyword>
<feature type="compositionally biased region" description="Basic and acidic residues" evidence="8">
    <location>
        <begin position="418"/>
        <end position="433"/>
    </location>
</feature>
<evidence type="ECO:0000256" key="7">
    <source>
        <dbReference type="ARBA" id="ARBA00023136"/>
    </source>
</evidence>
<dbReference type="InterPro" id="IPR001214">
    <property type="entry name" value="SET_dom"/>
</dbReference>
<comment type="caution">
    <text evidence="10">The sequence shown here is derived from an EMBL/GenBank/DDBJ whole genome shotgun (WGS) entry which is preliminary data.</text>
</comment>
<dbReference type="GO" id="GO:0006886">
    <property type="term" value="P:intracellular protein transport"/>
    <property type="evidence" value="ECO:0007669"/>
    <property type="project" value="InterPro"/>
</dbReference>
<dbReference type="Gene3D" id="1.10.220.160">
    <property type="match status" value="1"/>
</dbReference>
<sequence length="536" mass="58923">MTSRTTTTALTIAGLSVCGLVAYAVYFDYRRRTDATFRKQISKSFKRLSLILVPTLFATGKQKKRVDKSMAESREAMSAESEVSEADLREALKLIKSEPLLWASSWLLEAREGFHFPAALSFYRALAVYPSPTDLLAIYKKTVPDPIVKIVVALMDLDLKSKIGAYLEVFPPKRMNVSMEARPENSDTSGPDKVLILTKDVAAGEVIYKEHPLLTVLDYDLQLAGTHCSHCLREIQPALALGSLSLTSSDGTTLAFCSKPCQVASKSRWHALLFTLEPLALGIPELAQLAAAPAALEARRAAQSQLISYLSKDSRVGALLVAKFIARQLTGNKTTTTDAAAGDDYTQSDGGEYNIEDHVERWTPGIVNPPAEEQPLIAGVLKETFPGFETFLPNEQAHKALLGRLVFNAYGVCFGGGREDRPTPTLRPEDSELTRTPYGTSRQIGTAVYTVSAYLPHSCAPNARPSLSSGTSELQLIAIRDLKKGEELSVAYIDVNQHHDEGETTSECRLRRRKELARGWRFACRCSRCAKEAVYE</sequence>
<dbReference type="Pfam" id="PF02064">
    <property type="entry name" value="MAS20"/>
    <property type="match status" value="1"/>
</dbReference>
<evidence type="ECO:0000313" key="11">
    <source>
        <dbReference type="Proteomes" id="UP001221142"/>
    </source>
</evidence>